<protein>
    <submittedName>
        <fullName evidence="2">KAP family NTPase</fullName>
    </submittedName>
</protein>
<sequence length="320" mass="35396">MEPMTEDAATWQWMADDPLGNAGADPRSRYFDRTSFVATTASAMQGARGQSTSSVFGLIGAWGSGKTTLISALTSQLEAADWSVHHFNPWLYADADSLRWGFFSELREAMPAGAKWNNARKNVEKLRGAVVPLTKLASAIGPDMSGAAEYLLNPGSFSVTKMRDKVAKHLERLTEPVLVVLDDLDRLTSAELLETFKLVRFIGRLPNVYYLLCYDEKTLVDLLEKTDLIGGKNDGRALDYLEKIVQLRFDIPPLRVDLVEELFEAALRGIVEKNGITLTTRDESRLIELLRTGLVGRLTTPRAIRNLFAQARGISASGCQ</sequence>
<evidence type="ECO:0000313" key="3">
    <source>
        <dbReference type="Proteomes" id="UP001212421"/>
    </source>
</evidence>
<evidence type="ECO:0000313" key="2">
    <source>
        <dbReference type="EMBL" id="WBM79862.1"/>
    </source>
</evidence>
<dbReference type="EMBL" id="CP075584">
    <property type="protein sequence ID" value="WBM79862.1"/>
    <property type="molecule type" value="Genomic_DNA"/>
</dbReference>
<reference evidence="2 3" key="1">
    <citation type="submission" date="2021-05" db="EMBL/GenBank/DDBJ databases">
        <authorList>
            <person name="Kumar R."/>
            <person name="Kumar A."/>
            <person name="Mukhia S."/>
        </authorList>
    </citation>
    <scope>NUCLEOTIDE SEQUENCE [LARGE SCALE GENOMIC DNA]</scope>
    <source>
        <strain evidence="2 3">ERMR7:08</strain>
    </source>
</reference>
<dbReference type="InterPro" id="IPR027417">
    <property type="entry name" value="P-loop_NTPase"/>
</dbReference>
<dbReference type="SUPFAM" id="SSF52540">
    <property type="entry name" value="P-loop containing nucleoside triphosphate hydrolases"/>
    <property type="match status" value="1"/>
</dbReference>
<accession>A0ABY7NBH8</accession>
<organism evidence="2 3">
    <name type="scientific">Cryobacterium breve</name>
    <dbReference type="NCBI Taxonomy" id="1259258"/>
    <lineage>
        <taxon>Bacteria</taxon>
        <taxon>Bacillati</taxon>
        <taxon>Actinomycetota</taxon>
        <taxon>Actinomycetes</taxon>
        <taxon>Micrococcales</taxon>
        <taxon>Microbacteriaceae</taxon>
        <taxon>Cryobacterium</taxon>
    </lineage>
</organism>
<evidence type="ECO:0000259" key="1">
    <source>
        <dbReference type="Pfam" id="PF07693"/>
    </source>
</evidence>
<dbReference type="Gene3D" id="3.40.50.300">
    <property type="entry name" value="P-loop containing nucleotide triphosphate hydrolases"/>
    <property type="match status" value="1"/>
</dbReference>
<keyword evidence="3" id="KW-1185">Reference proteome</keyword>
<name>A0ABY7NBH8_9MICO</name>
<dbReference type="Pfam" id="PF07693">
    <property type="entry name" value="KAP_NTPase"/>
    <property type="match status" value="1"/>
</dbReference>
<dbReference type="RefSeq" id="WP_281534472.1">
    <property type="nucleotide sequence ID" value="NZ_CP075584.1"/>
</dbReference>
<dbReference type="InterPro" id="IPR011646">
    <property type="entry name" value="KAP_P-loop"/>
</dbReference>
<feature type="domain" description="KAP NTPase" evidence="1">
    <location>
        <begin position="51"/>
        <end position="308"/>
    </location>
</feature>
<dbReference type="Proteomes" id="UP001212421">
    <property type="component" value="Chromosome"/>
</dbReference>
<proteinExistence type="predicted"/>
<gene>
    <name evidence="2" type="ORF">KIV56_17090</name>
</gene>